<reference evidence="1" key="1">
    <citation type="journal article" date="2022" name="bioRxiv">
        <title>Population genetic analysis of Ophidiomyces ophidiicola, the causative agent of snake fungal disease, indicates recent introductions to the USA.</title>
        <authorList>
            <person name="Ladner J.T."/>
            <person name="Palmer J.M."/>
            <person name="Ettinger C.L."/>
            <person name="Stajich J.E."/>
            <person name="Farrell T.M."/>
            <person name="Glorioso B.M."/>
            <person name="Lawson B."/>
            <person name="Price S.J."/>
            <person name="Stengle A.G."/>
            <person name="Grear D.A."/>
            <person name="Lorch J.M."/>
        </authorList>
    </citation>
    <scope>NUCLEOTIDE SEQUENCE</scope>
    <source>
        <strain evidence="1">NWHC 24266-5</strain>
    </source>
</reference>
<organism evidence="1">
    <name type="scientific">Ophidiomyces ophidiicola</name>
    <dbReference type="NCBI Taxonomy" id="1387563"/>
    <lineage>
        <taxon>Eukaryota</taxon>
        <taxon>Fungi</taxon>
        <taxon>Dikarya</taxon>
        <taxon>Ascomycota</taxon>
        <taxon>Pezizomycotina</taxon>
        <taxon>Eurotiomycetes</taxon>
        <taxon>Eurotiomycetidae</taxon>
        <taxon>Onygenales</taxon>
        <taxon>Onygenaceae</taxon>
        <taxon>Ophidiomyces</taxon>
    </lineage>
</organism>
<comment type="caution">
    <text evidence="1">The sequence shown here is derived from an EMBL/GenBank/DDBJ whole genome shotgun (WGS) entry which is preliminary data.</text>
</comment>
<protein>
    <submittedName>
        <fullName evidence="1">General amino acid permease agp2</fullName>
    </submittedName>
</protein>
<sequence>MARDKNAPLAADTAFTSSVQSPSLASHLADPEKSVPSSQHASIQEDVGDRPTIDMTHRKLKPRHIQLIGIGGSIGTALFVQIGKGLLSGGPGSLFLAFTLWYVLPPGCFFFFLRVW</sequence>
<evidence type="ECO:0000313" key="1">
    <source>
        <dbReference type="EMBL" id="KAI2390151.1"/>
    </source>
</evidence>
<dbReference type="EMBL" id="JALBCA010000019">
    <property type="protein sequence ID" value="KAI2390151.1"/>
    <property type="molecule type" value="Genomic_DNA"/>
</dbReference>
<proteinExistence type="predicted"/>
<accession>A0ACB8V1K0</accession>
<gene>
    <name evidence="1" type="primary">AGP2_2</name>
    <name evidence="1" type="ORF">LOY88_001751</name>
</gene>
<name>A0ACB8V1K0_9EURO</name>